<reference evidence="1" key="1">
    <citation type="submission" date="2020-12" db="EMBL/GenBank/DDBJ databases">
        <title>Bacterial novel species Flavobacterium sp. SE-1-e isolated from soil.</title>
        <authorList>
            <person name="Jung H.-Y."/>
        </authorList>
    </citation>
    <scope>NUCLEOTIDE SEQUENCE</scope>
    <source>
        <strain evidence="1">SE-1-e</strain>
    </source>
</reference>
<name>A0A934PRI3_9FLAO</name>
<gene>
    <name evidence="1" type="ORF">I5M07_15695</name>
</gene>
<proteinExistence type="predicted"/>
<keyword evidence="2" id="KW-1185">Reference proteome</keyword>
<accession>A0A934PRI3</accession>
<dbReference type="RefSeq" id="WP_200107397.1">
    <property type="nucleotide sequence ID" value="NZ_JAEHFV010000010.1"/>
</dbReference>
<dbReference type="Pfam" id="PF13692">
    <property type="entry name" value="Glyco_trans_1_4"/>
    <property type="match status" value="1"/>
</dbReference>
<organism evidence="1 2">
    <name type="scientific">Flavobacterium agrisoli</name>
    <dbReference type="NCBI Taxonomy" id="2793066"/>
    <lineage>
        <taxon>Bacteria</taxon>
        <taxon>Pseudomonadati</taxon>
        <taxon>Bacteroidota</taxon>
        <taxon>Flavobacteriia</taxon>
        <taxon>Flavobacteriales</taxon>
        <taxon>Flavobacteriaceae</taxon>
        <taxon>Flavobacterium</taxon>
    </lineage>
</organism>
<protein>
    <submittedName>
        <fullName evidence="1">Glycosyltransferase</fullName>
    </submittedName>
</protein>
<comment type="caution">
    <text evidence="1">The sequence shown here is derived from an EMBL/GenBank/DDBJ whole genome shotgun (WGS) entry which is preliminary data.</text>
</comment>
<evidence type="ECO:0000313" key="2">
    <source>
        <dbReference type="Proteomes" id="UP000609172"/>
    </source>
</evidence>
<dbReference type="SUPFAM" id="SSF53756">
    <property type="entry name" value="UDP-Glycosyltransferase/glycogen phosphorylase"/>
    <property type="match status" value="1"/>
</dbReference>
<dbReference type="PANTHER" id="PTHR12526">
    <property type="entry name" value="GLYCOSYLTRANSFERASE"/>
    <property type="match status" value="1"/>
</dbReference>
<evidence type="ECO:0000313" key="1">
    <source>
        <dbReference type="EMBL" id="MBK0371271.1"/>
    </source>
</evidence>
<dbReference type="EMBL" id="JAEHFV010000010">
    <property type="protein sequence ID" value="MBK0371271.1"/>
    <property type="molecule type" value="Genomic_DNA"/>
</dbReference>
<dbReference type="Gene3D" id="3.40.50.2000">
    <property type="entry name" value="Glycogen Phosphorylase B"/>
    <property type="match status" value="2"/>
</dbReference>
<dbReference type="Proteomes" id="UP000609172">
    <property type="component" value="Unassembled WGS sequence"/>
</dbReference>
<dbReference type="AlphaFoldDB" id="A0A934PRI3"/>
<sequence length="435" mass="49661">MKKPVESGTNKKLNVLILSSFMPVGSPKMVLDMYKALSTTNDVDLLLKYPMESKLNVLSVYNTYERFLEYGLLKLNTFFSKIKNKLSRGTIIQHESKYHFFGIDDAHPPVATKKILNQIQKEYDFILVFFWQGMISAKTLFDIYQKTKKPILLFAADMFPMTGGCSYFWDCTNLTTSCGKCPGLNSSDENDSTRQNFLYKKDKLSAINTVFLGNSWMNNYAAQSGLFKHIEKAYPIIDENIFKPLDKAYVRKQKNYSNKKILFFGAVQPSEDRKGYTYLIEALKLLKQKRPDLADNIVLLVAGNNVDLPELEDFEVKQTGYLTFEELAECYAMSDIFLSPSIQDAGPMMLNQSLLCGTPAVAFNMGTACDIINSDTGYLAKYRDSVDFCHGIIGLLDKSEIELENISKECRRQSMGKYSYDAFRENMVRIYNKIK</sequence>
<dbReference type="PANTHER" id="PTHR12526:SF637">
    <property type="entry name" value="GLYCOSYLTRANSFERASE EPSF-RELATED"/>
    <property type="match status" value="1"/>
</dbReference>